<evidence type="ECO:0000256" key="8">
    <source>
        <dbReference type="SAM" id="Coils"/>
    </source>
</evidence>
<dbReference type="InterPro" id="IPR019321">
    <property type="entry name" value="Nucleoporin_Nup88"/>
</dbReference>
<dbReference type="InParanoid" id="A0A1Y2BJF1"/>
<evidence type="ECO:0000256" key="4">
    <source>
        <dbReference type="ARBA" id="ARBA00022927"/>
    </source>
</evidence>
<feature type="region of interest" description="Disordered" evidence="9">
    <location>
        <begin position="769"/>
        <end position="788"/>
    </location>
</feature>
<evidence type="ECO:0000256" key="6">
    <source>
        <dbReference type="ARBA" id="ARBA00023132"/>
    </source>
</evidence>
<evidence type="ECO:0000256" key="5">
    <source>
        <dbReference type="ARBA" id="ARBA00023010"/>
    </source>
</evidence>
<evidence type="ECO:0000256" key="2">
    <source>
        <dbReference type="ARBA" id="ARBA00022448"/>
    </source>
</evidence>
<dbReference type="OrthoDB" id="341482at2759"/>
<protein>
    <submittedName>
        <fullName evidence="10">Uncharacterized protein</fullName>
    </submittedName>
</protein>
<keyword evidence="4" id="KW-0653">Protein transport</keyword>
<keyword evidence="2" id="KW-0813">Transport</keyword>
<reference evidence="10 11" key="1">
    <citation type="submission" date="2016-07" db="EMBL/GenBank/DDBJ databases">
        <title>Pervasive Adenine N6-methylation of Active Genes in Fungi.</title>
        <authorList>
            <consortium name="DOE Joint Genome Institute"/>
            <person name="Mondo S.J."/>
            <person name="Dannebaum R.O."/>
            <person name="Kuo R.C."/>
            <person name="Labutti K."/>
            <person name="Haridas S."/>
            <person name="Kuo A."/>
            <person name="Salamov A."/>
            <person name="Ahrendt S.R."/>
            <person name="Lipzen A."/>
            <person name="Sullivan W."/>
            <person name="Andreopoulos W.B."/>
            <person name="Clum A."/>
            <person name="Lindquist E."/>
            <person name="Daum C."/>
            <person name="Ramamoorthy G.K."/>
            <person name="Gryganskyi A."/>
            <person name="Culley D."/>
            <person name="Magnuson J.K."/>
            <person name="James T.Y."/>
            <person name="O'Malley M.A."/>
            <person name="Stajich J.E."/>
            <person name="Spatafora J.W."/>
            <person name="Visel A."/>
            <person name="Grigoriev I.V."/>
        </authorList>
    </citation>
    <scope>NUCLEOTIDE SEQUENCE [LARGE SCALE GENOMIC DNA]</scope>
    <source>
        <strain evidence="10 11">68-887.2</strain>
    </source>
</reference>
<dbReference type="SUPFAM" id="SSF50978">
    <property type="entry name" value="WD40 repeat-like"/>
    <property type="match status" value="1"/>
</dbReference>
<dbReference type="FunCoup" id="A0A1Y2BJF1">
    <property type="interactions" value="16"/>
</dbReference>
<dbReference type="InterPro" id="IPR036322">
    <property type="entry name" value="WD40_repeat_dom_sf"/>
</dbReference>
<accession>A0A1Y2BJF1</accession>
<evidence type="ECO:0000256" key="1">
    <source>
        <dbReference type="ARBA" id="ARBA00004567"/>
    </source>
</evidence>
<dbReference type="GO" id="GO:0005643">
    <property type="term" value="C:nuclear pore"/>
    <property type="evidence" value="ECO:0007669"/>
    <property type="project" value="UniProtKB-SubCell"/>
</dbReference>
<keyword evidence="11" id="KW-1185">Reference proteome</keyword>
<keyword evidence="5" id="KW-0811">Translocation</keyword>
<evidence type="ECO:0000313" key="11">
    <source>
        <dbReference type="Proteomes" id="UP000193986"/>
    </source>
</evidence>
<sequence length="831" mass="90941">MTQTIPCSLRSLPSHSIFLSPSGSAEGTDDEWELVEPPTSSFAGQKVSRMVMRDRDLILAVGSEVRISSVGNGEAWSIDEARVGWYKTLKTSHPAFPIQQLILSPSGRLLAVIGVREIAVIVLPNLGPTSTSSGELKCRSFMIDGYLYSSSSKTEITKVSWHPWGAGGNSLWILTSDGKLREYDILQPEDPAQEFSFLPEHTSSSSRFTAVDPWSRHATSFAFSTGTYDFSPLMVYVLMGNGDVYGMGPILPLHTEIPLGYLQGLNAYTELRARQLSGVRGLDDPEAAAKLGRAALQSQWVESLVKQVKQEDENRRAREEGSSSPLRRGSLLGHGRSGSTSSIDARSPPAEGTVRIHPPHLTEKGGPAPGVHRPMIRQGPIMFTPGPREDEEDEEQVASDIIIFDGERQDYDGTASGHHVFLGLAWSSGRVDIGVMLDQVEPRWISSRDESTSVPTLPVIESIMLSSSHDDTDSLSSPSPYFMVDPVNPDTVFVQHPTGVASISISPVLEALKSGHLAPCKCGELVESTLSNPIVGFTVLSNITLGYSLLALSGSHQLAAVELEYRVAELSDTNPDGDKHSAKPISDKETRSLLLTSPLDYGKTLCELSEINIKQVGGITRAPLQSVCVEVLKTFGTIHNHLQSCVRRVLEISGVIEQRLDLEIQEYQRQIRVLKECQVKIAGMKEPARLGRVEALLEEQASLSDRLDRVVTALAGEYRPQLGEVEKKWFEELERLKMRIRGGALSRGKGMSGKVQLLKEQLASLKPDIEKQKQQPNAASTASSLVKVDEEKLGAMKDQVTAKSEELGKLARKLEEMELKVEEVELDVGDE</sequence>
<name>A0A1Y2BJF1_9TREE</name>
<dbReference type="PANTHER" id="PTHR13257:SF0">
    <property type="entry name" value="NUCLEAR PORE COMPLEX PROTEIN NUP88"/>
    <property type="match status" value="1"/>
</dbReference>
<dbReference type="GO" id="GO:0006406">
    <property type="term" value="P:mRNA export from nucleus"/>
    <property type="evidence" value="ECO:0007669"/>
    <property type="project" value="TreeGrafter"/>
</dbReference>
<comment type="subcellular location">
    <subcellularLocation>
        <location evidence="1">Nucleus</location>
        <location evidence="1">Nuclear pore complex</location>
    </subcellularLocation>
</comment>
<evidence type="ECO:0000256" key="3">
    <source>
        <dbReference type="ARBA" id="ARBA00022816"/>
    </source>
</evidence>
<dbReference type="Proteomes" id="UP000193986">
    <property type="component" value="Unassembled WGS sequence"/>
</dbReference>
<feature type="compositionally biased region" description="Low complexity" evidence="9">
    <location>
        <begin position="322"/>
        <end position="342"/>
    </location>
</feature>
<feature type="compositionally biased region" description="Polar residues" evidence="9">
    <location>
        <begin position="774"/>
        <end position="784"/>
    </location>
</feature>
<evidence type="ECO:0000313" key="10">
    <source>
        <dbReference type="EMBL" id="ORY34904.1"/>
    </source>
</evidence>
<keyword evidence="7" id="KW-0539">Nucleus</keyword>
<keyword evidence="3" id="KW-0509">mRNA transport</keyword>
<gene>
    <name evidence="10" type="ORF">BCR39DRAFT_515491</name>
</gene>
<dbReference type="GO" id="GO:0000056">
    <property type="term" value="P:ribosomal small subunit export from nucleus"/>
    <property type="evidence" value="ECO:0007669"/>
    <property type="project" value="InterPro"/>
</dbReference>
<dbReference type="GO" id="GO:0017056">
    <property type="term" value="F:structural constituent of nuclear pore"/>
    <property type="evidence" value="ECO:0007669"/>
    <property type="project" value="InterPro"/>
</dbReference>
<evidence type="ECO:0000256" key="7">
    <source>
        <dbReference type="ARBA" id="ARBA00023242"/>
    </source>
</evidence>
<dbReference type="GO" id="GO:0006606">
    <property type="term" value="P:protein import into nucleus"/>
    <property type="evidence" value="ECO:0007669"/>
    <property type="project" value="TreeGrafter"/>
</dbReference>
<dbReference type="STRING" id="71784.A0A1Y2BJF1"/>
<feature type="coiled-coil region" evidence="8">
    <location>
        <begin position="800"/>
        <end position="827"/>
    </location>
</feature>
<organism evidence="10 11">
    <name type="scientific">Naematelia encephala</name>
    <dbReference type="NCBI Taxonomy" id="71784"/>
    <lineage>
        <taxon>Eukaryota</taxon>
        <taxon>Fungi</taxon>
        <taxon>Dikarya</taxon>
        <taxon>Basidiomycota</taxon>
        <taxon>Agaricomycotina</taxon>
        <taxon>Tremellomycetes</taxon>
        <taxon>Tremellales</taxon>
        <taxon>Naemateliaceae</taxon>
        <taxon>Naematelia</taxon>
    </lineage>
</organism>
<proteinExistence type="predicted"/>
<dbReference type="AlphaFoldDB" id="A0A1Y2BJF1"/>
<feature type="region of interest" description="Disordered" evidence="9">
    <location>
        <begin position="308"/>
        <end position="378"/>
    </location>
</feature>
<keyword evidence="6" id="KW-0906">Nuclear pore complex</keyword>
<dbReference type="EMBL" id="MCFC01000002">
    <property type="protein sequence ID" value="ORY34904.1"/>
    <property type="molecule type" value="Genomic_DNA"/>
</dbReference>
<dbReference type="PANTHER" id="PTHR13257">
    <property type="entry name" value="NUCLEOPORIN NUP84-RELATED"/>
    <property type="match status" value="1"/>
</dbReference>
<feature type="compositionally biased region" description="Basic and acidic residues" evidence="9">
    <location>
        <begin position="308"/>
        <end position="321"/>
    </location>
</feature>
<dbReference type="GO" id="GO:0000055">
    <property type="term" value="P:ribosomal large subunit export from nucleus"/>
    <property type="evidence" value="ECO:0007669"/>
    <property type="project" value="InterPro"/>
</dbReference>
<keyword evidence="8" id="KW-0175">Coiled coil</keyword>
<comment type="caution">
    <text evidence="10">The sequence shown here is derived from an EMBL/GenBank/DDBJ whole genome shotgun (WGS) entry which is preliminary data.</text>
</comment>
<evidence type="ECO:0000256" key="9">
    <source>
        <dbReference type="SAM" id="MobiDB-lite"/>
    </source>
</evidence>
<dbReference type="Pfam" id="PF10168">
    <property type="entry name" value="Nup88"/>
    <property type="match status" value="1"/>
</dbReference>
<dbReference type="InterPro" id="IPR037700">
    <property type="entry name" value="NUP88/NUP82"/>
</dbReference>